<name>A0ABY0FHI0_9BACT</name>
<comment type="caution">
    <text evidence="1">The sequence shown here is derived from an EMBL/GenBank/DDBJ whole genome shotgun (WGS) entry which is preliminary data.</text>
</comment>
<accession>A0ABY0FHI0</accession>
<dbReference type="InterPro" id="IPR036567">
    <property type="entry name" value="RHF-like"/>
</dbReference>
<dbReference type="Proteomes" id="UP001190925">
    <property type="component" value="Unassembled WGS sequence"/>
</dbReference>
<organism evidence="1 2">
    <name type="scientific">Candidatus Nanogingivalis gingivitcus</name>
    <dbReference type="NCBI Taxonomy" id="2171992"/>
    <lineage>
        <taxon>Bacteria</taxon>
        <taxon>Candidatus Saccharimonadota</taxon>
        <taxon>Candidatus Nanosyncoccalia</taxon>
        <taxon>Candidatus Nanogingivales</taxon>
        <taxon>Candidatus Nanogingivalaceae</taxon>
        <taxon>Candidatus Nanogingivalis</taxon>
    </lineage>
</organism>
<dbReference type="InterPro" id="IPR003489">
    <property type="entry name" value="RHF/RaiA"/>
</dbReference>
<sequence>MISQIDITGKNKYEIDENTQKYTRKHIGKLDKYLPRHAKKTVSAKVVIEQINGANDNKYEVEAILTIPDKTLVAKDQSSNVLAAVDIVEAKLESQIRRYKTEKNPRIGKSSIMAKFKRSFKRG</sequence>
<keyword evidence="2" id="KW-1185">Reference proteome</keyword>
<dbReference type="Gene3D" id="3.30.160.100">
    <property type="entry name" value="Ribosome hibernation promotion factor-like"/>
    <property type="match status" value="1"/>
</dbReference>
<dbReference type="NCBIfam" id="TIGR00741">
    <property type="entry name" value="yfiA"/>
    <property type="match status" value="1"/>
</dbReference>
<dbReference type="SUPFAM" id="SSF69754">
    <property type="entry name" value="Ribosome binding protein Y (YfiA homologue)"/>
    <property type="match status" value="1"/>
</dbReference>
<reference evidence="1 2" key="1">
    <citation type="journal article" date="2018" name="bioRxiv">
        <title>Evidence of independent acquisition and adaption of ultra-small bacteria to human hosts across the highly diverse yet reduced genomes of the phylum Saccharibacteria.</title>
        <authorList>
            <person name="McLean J.S."/>
            <person name="Bor B."/>
            <person name="To T.T."/>
            <person name="Liu Q."/>
            <person name="Kearns K.A."/>
            <person name="Solden L.M."/>
            <person name="Wrighton K.C."/>
            <person name="He X."/>
            <person name="Shi W."/>
        </authorList>
    </citation>
    <scope>NUCLEOTIDE SEQUENCE [LARGE SCALE GENOMIC DNA]</scope>
    <source>
        <strain evidence="1 2">TM7_CMJM_G6_1_HOT_870</strain>
    </source>
</reference>
<proteinExistence type="predicted"/>
<dbReference type="CDD" id="cd00552">
    <property type="entry name" value="RaiA"/>
    <property type="match status" value="1"/>
</dbReference>
<evidence type="ECO:0000313" key="2">
    <source>
        <dbReference type="Proteomes" id="UP001190925"/>
    </source>
</evidence>
<dbReference type="RefSeq" id="WP_129718915.1">
    <property type="nucleotide sequence ID" value="NZ_PRLK01000008.1"/>
</dbReference>
<gene>
    <name evidence="1" type="primary">hpf</name>
    <name evidence="1" type="ORF">G6CMJM_00519</name>
</gene>
<reference evidence="1 2" key="2">
    <citation type="journal article" date="2020" name="Cell Rep.">
        <title>Acquisition and Adaptation of Ultra-small Parasitic Reduced Genome Bacteria to Mammalian Hosts.</title>
        <authorList>
            <person name="McLean J.S."/>
            <person name="Bor B."/>
            <person name="Kerns K.A."/>
            <person name="Liu Q."/>
            <person name="To T.T."/>
            <person name="Solden L."/>
            <person name="Hendrickson E.L."/>
            <person name="Wrighton K."/>
            <person name="Shi W."/>
            <person name="He X."/>
        </authorList>
    </citation>
    <scope>NUCLEOTIDE SEQUENCE [LARGE SCALE GENOMIC DNA]</scope>
    <source>
        <strain evidence="1 2">TM7_CMJM_G6_1_HOT_870</strain>
    </source>
</reference>
<dbReference type="EMBL" id="PRLK01000008">
    <property type="protein sequence ID" value="RYC72421.1"/>
    <property type="molecule type" value="Genomic_DNA"/>
</dbReference>
<protein>
    <submittedName>
        <fullName evidence="1">Ribosome hibernation promotion factor</fullName>
    </submittedName>
</protein>
<evidence type="ECO:0000313" key="1">
    <source>
        <dbReference type="EMBL" id="RYC72421.1"/>
    </source>
</evidence>
<dbReference type="Pfam" id="PF02482">
    <property type="entry name" value="Ribosomal_S30AE"/>
    <property type="match status" value="1"/>
</dbReference>